<dbReference type="FunFam" id="3.40.50.620:FF:000013">
    <property type="entry name" value="Pantothenate synthetase"/>
    <property type="match status" value="1"/>
</dbReference>
<dbReference type="RefSeq" id="WP_171655778.1">
    <property type="nucleotide sequence ID" value="NZ_WHOD01000119.1"/>
</dbReference>
<evidence type="ECO:0000256" key="4">
    <source>
        <dbReference type="ARBA" id="ARBA00022655"/>
    </source>
</evidence>
<comment type="subcellular location">
    <subcellularLocation>
        <location evidence="8">Cytoplasm</location>
    </subcellularLocation>
</comment>
<dbReference type="Pfam" id="PF02569">
    <property type="entry name" value="Pantoate_ligase"/>
    <property type="match status" value="1"/>
</dbReference>
<keyword evidence="3 8" id="KW-0436">Ligase</keyword>
<feature type="binding site" evidence="8">
    <location>
        <position position="155"/>
    </location>
    <ligand>
        <name>(R)-pantoate</name>
        <dbReference type="ChEBI" id="CHEBI:15980"/>
    </ligand>
</feature>
<evidence type="ECO:0000256" key="6">
    <source>
        <dbReference type="ARBA" id="ARBA00022840"/>
    </source>
</evidence>
<feature type="binding site" evidence="8">
    <location>
        <begin position="32"/>
        <end position="39"/>
    </location>
    <ligand>
        <name>ATP</name>
        <dbReference type="ChEBI" id="CHEBI:30616"/>
    </ligand>
</feature>
<dbReference type="PANTHER" id="PTHR21299">
    <property type="entry name" value="CYTIDYLATE KINASE/PANTOATE-BETA-ALANINE LIGASE"/>
    <property type="match status" value="1"/>
</dbReference>
<keyword evidence="10" id="KW-1185">Reference proteome</keyword>
<keyword evidence="8" id="KW-0963">Cytoplasm</keyword>
<evidence type="ECO:0000256" key="5">
    <source>
        <dbReference type="ARBA" id="ARBA00022741"/>
    </source>
</evidence>
<feature type="binding site" evidence="8">
    <location>
        <position position="63"/>
    </location>
    <ligand>
        <name>beta-alanine</name>
        <dbReference type="ChEBI" id="CHEBI:57966"/>
    </ligand>
</feature>
<dbReference type="AlphaFoldDB" id="A0A972H0F0"/>
<keyword evidence="6 8" id="KW-0067">ATP-binding</keyword>
<dbReference type="GO" id="GO:0004592">
    <property type="term" value="F:pantoate-beta-alanine ligase activity"/>
    <property type="evidence" value="ECO:0007669"/>
    <property type="project" value="UniProtKB-UniRule"/>
</dbReference>
<dbReference type="EMBL" id="WHOD01000119">
    <property type="protein sequence ID" value="NOU97518.1"/>
    <property type="molecule type" value="Genomic_DNA"/>
</dbReference>
<dbReference type="GO" id="GO:0005524">
    <property type="term" value="F:ATP binding"/>
    <property type="evidence" value="ECO:0007669"/>
    <property type="project" value="UniProtKB-KW"/>
</dbReference>
<accession>A0A972H0F0</accession>
<dbReference type="PANTHER" id="PTHR21299:SF1">
    <property type="entry name" value="PANTOATE--BETA-ALANINE LIGASE"/>
    <property type="match status" value="1"/>
</dbReference>
<feature type="binding site" evidence="8">
    <location>
        <position position="178"/>
    </location>
    <ligand>
        <name>ATP</name>
        <dbReference type="ChEBI" id="CHEBI:30616"/>
    </ligand>
</feature>
<dbReference type="EC" id="6.3.2.1" evidence="8"/>
<organism evidence="9 10">
    <name type="scientific">Paenibacillus foliorum</name>
    <dbReference type="NCBI Taxonomy" id="2654974"/>
    <lineage>
        <taxon>Bacteria</taxon>
        <taxon>Bacillati</taxon>
        <taxon>Bacillota</taxon>
        <taxon>Bacilli</taxon>
        <taxon>Bacillales</taxon>
        <taxon>Paenibacillaceae</taxon>
        <taxon>Paenibacillus</taxon>
    </lineage>
</organism>
<dbReference type="GO" id="GO:0005829">
    <property type="term" value="C:cytosol"/>
    <property type="evidence" value="ECO:0007669"/>
    <property type="project" value="TreeGrafter"/>
</dbReference>
<dbReference type="HAMAP" id="MF_00158">
    <property type="entry name" value="PanC"/>
    <property type="match status" value="1"/>
</dbReference>
<evidence type="ECO:0000256" key="7">
    <source>
        <dbReference type="ARBA" id="ARBA00048258"/>
    </source>
</evidence>
<dbReference type="NCBIfam" id="TIGR00125">
    <property type="entry name" value="cyt_tran_rel"/>
    <property type="match status" value="1"/>
</dbReference>
<evidence type="ECO:0000313" key="9">
    <source>
        <dbReference type="EMBL" id="NOU97518.1"/>
    </source>
</evidence>
<dbReference type="CDD" id="cd00560">
    <property type="entry name" value="PanC"/>
    <property type="match status" value="1"/>
</dbReference>
<comment type="similarity">
    <text evidence="2 8">Belongs to the pantothenate synthetase family.</text>
</comment>
<dbReference type="InterPro" id="IPR004821">
    <property type="entry name" value="Cyt_trans-like"/>
</dbReference>
<evidence type="ECO:0000313" key="10">
    <source>
        <dbReference type="Proteomes" id="UP000641588"/>
    </source>
</evidence>
<feature type="binding site" evidence="8">
    <location>
        <begin position="186"/>
        <end position="189"/>
    </location>
    <ligand>
        <name>ATP</name>
        <dbReference type="ChEBI" id="CHEBI:30616"/>
    </ligand>
</feature>
<dbReference type="InterPro" id="IPR042176">
    <property type="entry name" value="Pantoate_ligase_C"/>
</dbReference>
<dbReference type="InterPro" id="IPR003721">
    <property type="entry name" value="Pantoate_ligase"/>
</dbReference>
<evidence type="ECO:0000256" key="8">
    <source>
        <dbReference type="HAMAP-Rule" id="MF_00158"/>
    </source>
</evidence>
<comment type="miscellaneous">
    <text evidence="8">The reaction proceeds by a bi uni uni bi ping pong mechanism.</text>
</comment>
<comment type="subunit">
    <text evidence="8">Homodimer.</text>
</comment>
<dbReference type="Gene3D" id="3.40.50.620">
    <property type="entry name" value="HUPs"/>
    <property type="match status" value="1"/>
</dbReference>
<evidence type="ECO:0000256" key="3">
    <source>
        <dbReference type="ARBA" id="ARBA00022598"/>
    </source>
</evidence>
<comment type="pathway">
    <text evidence="1 8">Cofactor biosynthesis; (R)-pantothenate biosynthesis; (R)-pantothenate from (R)-pantoate and beta-alanine: step 1/1.</text>
</comment>
<proteinExistence type="inferred from homology"/>
<feature type="binding site" evidence="8">
    <location>
        <position position="63"/>
    </location>
    <ligand>
        <name>(R)-pantoate</name>
        <dbReference type="ChEBI" id="CHEBI:15980"/>
    </ligand>
</feature>
<dbReference type="GO" id="GO:0015940">
    <property type="term" value="P:pantothenate biosynthetic process"/>
    <property type="evidence" value="ECO:0007669"/>
    <property type="project" value="UniProtKB-UniRule"/>
</dbReference>
<dbReference type="Proteomes" id="UP000641588">
    <property type="component" value="Unassembled WGS sequence"/>
</dbReference>
<comment type="function">
    <text evidence="8">Catalyzes the condensation of pantoate with beta-alanine in an ATP-dependent reaction via a pantoyl-adenylate intermediate.</text>
</comment>
<dbReference type="InterPro" id="IPR014729">
    <property type="entry name" value="Rossmann-like_a/b/a_fold"/>
</dbReference>
<feature type="binding site" evidence="8">
    <location>
        <begin position="149"/>
        <end position="152"/>
    </location>
    <ligand>
        <name>ATP</name>
        <dbReference type="ChEBI" id="CHEBI:30616"/>
    </ligand>
</feature>
<gene>
    <name evidence="8" type="primary">panC</name>
    <name evidence="9" type="ORF">GC093_30475</name>
</gene>
<comment type="catalytic activity">
    <reaction evidence="7 8">
        <text>(R)-pantoate + beta-alanine + ATP = (R)-pantothenate + AMP + diphosphate + H(+)</text>
        <dbReference type="Rhea" id="RHEA:10912"/>
        <dbReference type="ChEBI" id="CHEBI:15378"/>
        <dbReference type="ChEBI" id="CHEBI:15980"/>
        <dbReference type="ChEBI" id="CHEBI:29032"/>
        <dbReference type="ChEBI" id="CHEBI:30616"/>
        <dbReference type="ChEBI" id="CHEBI:33019"/>
        <dbReference type="ChEBI" id="CHEBI:57966"/>
        <dbReference type="ChEBI" id="CHEBI:456215"/>
        <dbReference type="EC" id="6.3.2.1"/>
    </reaction>
</comment>
<evidence type="ECO:0000256" key="1">
    <source>
        <dbReference type="ARBA" id="ARBA00004990"/>
    </source>
</evidence>
<reference evidence="9" key="1">
    <citation type="submission" date="2019-10" db="EMBL/GenBank/DDBJ databases">
        <title>Description of Paenibacillus glebae sp. nov.</title>
        <authorList>
            <person name="Carlier A."/>
            <person name="Qi S."/>
        </authorList>
    </citation>
    <scope>NUCLEOTIDE SEQUENCE</scope>
    <source>
        <strain evidence="9">LMG 31456</strain>
    </source>
</reference>
<keyword evidence="5 8" id="KW-0547">Nucleotide-binding</keyword>
<dbReference type="NCBIfam" id="TIGR00018">
    <property type="entry name" value="panC"/>
    <property type="match status" value="1"/>
</dbReference>
<name>A0A972H0F0_9BACL</name>
<evidence type="ECO:0000256" key="2">
    <source>
        <dbReference type="ARBA" id="ARBA00009256"/>
    </source>
</evidence>
<sequence length="288" mass="31770">MQTIHNINELRAAVKQAKINHPGIRIGFVPTMGFLHKGHASLLEAARRQCDLVILSIFVNPLQFGPNEDFDKYPRNEEGDLAVAKAVGTDIVFLPSVDEMYPQPTKTIITVSQITDRLCGASRPGHFDGVGTIVSKLFNIVQPDAAYFGLKDAQQIAVINQMVNDLNMPVEIVPCPILRESDGLAMSSRNVYLLPEEREQALVLSASLKLAEGLIREQNGEVDVMSLIETLSQTIRQAPLAVIDYVEILAYPSLETVSSLKDTEQIIIALAVKFGKTRLIDNVIIRLK</sequence>
<protein>
    <recommendedName>
        <fullName evidence="8">Pantothenate synthetase</fullName>
        <shortName evidence="8">PS</shortName>
        <ecNumber evidence="8">6.3.2.1</ecNumber>
    </recommendedName>
    <alternativeName>
        <fullName evidence="8">Pantoate--beta-alanine ligase</fullName>
    </alternativeName>
    <alternativeName>
        <fullName evidence="8">Pantoate-activating enzyme</fullName>
    </alternativeName>
</protein>
<comment type="caution">
    <text evidence="9">The sequence shown here is derived from an EMBL/GenBank/DDBJ whole genome shotgun (WGS) entry which is preliminary data.</text>
</comment>
<dbReference type="Gene3D" id="3.30.1300.10">
    <property type="entry name" value="Pantoate-beta-alanine ligase, C-terminal domain"/>
    <property type="match status" value="1"/>
</dbReference>
<keyword evidence="4 8" id="KW-0566">Pantothenate biosynthesis</keyword>
<feature type="active site" description="Proton donor" evidence="8">
    <location>
        <position position="39"/>
    </location>
</feature>
<dbReference type="SUPFAM" id="SSF52374">
    <property type="entry name" value="Nucleotidylyl transferase"/>
    <property type="match status" value="1"/>
</dbReference>